<organism evidence="1 2">
    <name type="scientific">Sphaerodactylus townsendi</name>
    <dbReference type="NCBI Taxonomy" id="933632"/>
    <lineage>
        <taxon>Eukaryota</taxon>
        <taxon>Metazoa</taxon>
        <taxon>Chordata</taxon>
        <taxon>Craniata</taxon>
        <taxon>Vertebrata</taxon>
        <taxon>Euteleostomi</taxon>
        <taxon>Lepidosauria</taxon>
        <taxon>Squamata</taxon>
        <taxon>Bifurcata</taxon>
        <taxon>Gekkota</taxon>
        <taxon>Sphaerodactylidae</taxon>
        <taxon>Sphaerodactylus</taxon>
    </lineage>
</organism>
<sequence length="87" mass="9803">MSFKKIHVLIRPAHRHSFNEEINHSDGYNGVIKGFKYDNLHPNGAAKALAMSKKDLRGLKVTLTNRMDIMGILIAVDMKTPSSHFNN</sequence>
<gene>
    <name evidence="1" type="ORF">K3G42_022090</name>
</gene>
<name>A0ACB8EID0_9SAUR</name>
<evidence type="ECO:0000313" key="1">
    <source>
        <dbReference type="EMBL" id="KAH7992384.1"/>
    </source>
</evidence>
<comment type="caution">
    <text evidence="1">The sequence shown here is derived from an EMBL/GenBank/DDBJ whole genome shotgun (WGS) entry which is preliminary data.</text>
</comment>
<dbReference type="EMBL" id="CM037616">
    <property type="protein sequence ID" value="KAH7992384.1"/>
    <property type="molecule type" value="Genomic_DNA"/>
</dbReference>
<reference evidence="1" key="1">
    <citation type="submission" date="2021-08" db="EMBL/GenBank/DDBJ databases">
        <title>The first chromosome-level gecko genome reveals the dynamic sex chromosomes of Neotropical dwarf geckos (Sphaerodactylidae: Sphaerodactylus).</title>
        <authorList>
            <person name="Pinto B.J."/>
            <person name="Keating S.E."/>
            <person name="Gamble T."/>
        </authorList>
    </citation>
    <scope>NUCLEOTIDE SEQUENCE</scope>
    <source>
        <strain evidence="1">TG3544</strain>
    </source>
</reference>
<evidence type="ECO:0000313" key="2">
    <source>
        <dbReference type="Proteomes" id="UP000827872"/>
    </source>
</evidence>
<accession>A0ACB8EID0</accession>
<proteinExistence type="predicted"/>
<protein>
    <submittedName>
        <fullName evidence="1">Uncharacterized protein</fullName>
    </submittedName>
</protein>
<dbReference type="Proteomes" id="UP000827872">
    <property type="component" value="Linkage Group LG03"/>
</dbReference>
<keyword evidence="2" id="KW-1185">Reference proteome</keyword>